<dbReference type="RefSeq" id="WP_087916652.1">
    <property type="nucleotide sequence ID" value="NZ_CP021780.1"/>
</dbReference>
<protein>
    <submittedName>
        <fullName evidence="1">Uncharacterized protein</fullName>
    </submittedName>
</protein>
<accession>A0A2Z2KAL1</accession>
<gene>
    <name evidence="1" type="ORF">B9T62_18780</name>
</gene>
<reference evidence="1 2" key="1">
    <citation type="submission" date="2017-06" db="EMBL/GenBank/DDBJ databases">
        <title>Complete genome sequence of Paenibacillus donghaensis KCTC 13049T isolated from East Sea sediment, South Korea.</title>
        <authorList>
            <person name="Jung B.K."/>
            <person name="Hong S.-J."/>
            <person name="Shin J.-H."/>
        </authorList>
    </citation>
    <scope>NUCLEOTIDE SEQUENCE [LARGE SCALE GENOMIC DNA]</scope>
    <source>
        <strain evidence="1 2">KCTC 13049</strain>
    </source>
</reference>
<sequence>MVNGKIIISGIIEKDHHGISINGTNLGEYIANQLTDIEFPDYEGDYHRKEIGGDGIFKHFSSPLVFIQIYLNEKEFTLNEAINFQILSSMGELDVQVDWIGYSELTISYLSTENLTIGGHNIENMLAQYIGKFVLISVEVKEC</sequence>
<dbReference type="KEGG" id="pdh:B9T62_18780"/>
<organism evidence="1 2">
    <name type="scientific">Paenibacillus donghaensis</name>
    <dbReference type="NCBI Taxonomy" id="414771"/>
    <lineage>
        <taxon>Bacteria</taxon>
        <taxon>Bacillati</taxon>
        <taxon>Bacillota</taxon>
        <taxon>Bacilli</taxon>
        <taxon>Bacillales</taxon>
        <taxon>Paenibacillaceae</taxon>
        <taxon>Paenibacillus</taxon>
    </lineage>
</organism>
<name>A0A2Z2KAL1_9BACL</name>
<proteinExistence type="predicted"/>
<dbReference type="EMBL" id="CP021780">
    <property type="protein sequence ID" value="ASA22654.1"/>
    <property type="molecule type" value="Genomic_DNA"/>
</dbReference>
<dbReference type="Proteomes" id="UP000249890">
    <property type="component" value="Chromosome"/>
</dbReference>
<dbReference type="OrthoDB" id="9831223at2"/>
<evidence type="ECO:0000313" key="2">
    <source>
        <dbReference type="Proteomes" id="UP000249890"/>
    </source>
</evidence>
<keyword evidence="2" id="KW-1185">Reference proteome</keyword>
<evidence type="ECO:0000313" key="1">
    <source>
        <dbReference type="EMBL" id="ASA22654.1"/>
    </source>
</evidence>
<dbReference type="AlphaFoldDB" id="A0A2Z2KAL1"/>